<sequence length="238" mass="27158">MNITTPKHKLTILWVEDDVIFSDGFKPFLEATGKYEVILVTSGREAWEVFKENCIDICLLDVHIPGLNGLELGRKIRAKNPIIPIMYISADRNKDTELKGYEGGADDYCQKPIAMDVFLYRMEVLVRRAKSQIDLCKEIDLDGYKYTTKDASIKCNGKVFRMGANEITALTLFIKNLNETVSIEELKEVVFGFEKEGSLTATIKKLRDHFKGSETVKLHTIRGIGYLLEVPRKLVRYK</sequence>
<dbReference type="GO" id="GO:0006355">
    <property type="term" value="P:regulation of DNA-templated transcription"/>
    <property type="evidence" value="ECO:0007669"/>
    <property type="project" value="InterPro"/>
</dbReference>
<keyword evidence="9" id="KW-1185">Reference proteome</keyword>
<dbReference type="InterPro" id="IPR001789">
    <property type="entry name" value="Sig_transdc_resp-reg_receiver"/>
</dbReference>
<evidence type="ECO:0000259" key="7">
    <source>
        <dbReference type="PROSITE" id="PS50110"/>
    </source>
</evidence>
<dbReference type="InterPro" id="IPR039420">
    <property type="entry name" value="WalR-like"/>
</dbReference>
<dbReference type="SMART" id="SM00448">
    <property type="entry name" value="REC"/>
    <property type="match status" value="1"/>
</dbReference>
<dbReference type="PROSITE" id="PS50110">
    <property type="entry name" value="RESPONSE_REGULATORY"/>
    <property type="match status" value="1"/>
</dbReference>
<comment type="caution">
    <text evidence="8">The sequence shown here is derived from an EMBL/GenBank/DDBJ whole genome shotgun (WGS) entry which is preliminary data.</text>
</comment>
<dbReference type="PANTHER" id="PTHR48111:SF1">
    <property type="entry name" value="TWO-COMPONENT RESPONSE REGULATOR ORR33"/>
    <property type="match status" value="1"/>
</dbReference>
<keyword evidence="5" id="KW-0804">Transcription</keyword>
<dbReference type="SUPFAM" id="SSF52172">
    <property type="entry name" value="CheY-like"/>
    <property type="match status" value="1"/>
</dbReference>
<dbReference type="GO" id="GO:0000976">
    <property type="term" value="F:transcription cis-regulatory region binding"/>
    <property type="evidence" value="ECO:0007669"/>
    <property type="project" value="TreeGrafter"/>
</dbReference>
<evidence type="ECO:0000313" key="9">
    <source>
        <dbReference type="Proteomes" id="UP000320811"/>
    </source>
</evidence>
<feature type="domain" description="Response regulatory" evidence="7">
    <location>
        <begin position="11"/>
        <end position="126"/>
    </location>
</feature>
<dbReference type="InterPro" id="IPR036388">
    <property type="entry name" value="WH-like_DNA-bd_sf"/>
</dbReference>
<evidence type="ECO:0000256" key="6">
    <source>
        <dbReference type="PROSITE-ProRule" id="PRU00169"/>
    </source>
</evidence>
<organism evidence="8 9">
    <name type="scientific">Chitinophaga polysaccharea</name>
    <dbReference type="NCBI Taxonomy" id="1293035"/>
    <lineage>
        <taxon>Bacteria</taxon>
        <taxon>Pseudomonadati</taxon>
        <taxon>Bacteroidota</taxon>
        <taxon>Chitinophagia</taxon>
        <taxon>Chitinophagales</taxon>
        <taxon>Chitinophagaceae</taxon>
        <taxon>Chitinophaga</taxon>
    </lineage>
</organism>
<keyword evidence="2" id="KW-0902">Two-component regulatory system</keyword>
<evidence type="ECO:0000313" key="8">
    <source>
        <dbReference type="EMBL" id="TWF44882.1"/>
    </source>
</evidence>
<dbReference type="GO" id="GO:0032993">
    <property type="term" value="C:protein-DNA complex"/>
    <property type="evidence" value="ECO:0007669"/>
    <property type="project" value="TreeGrafter"/>
</dbReference>
<dbReference type="SUPFAM" id="SSF46894">
    <property type="entry name" value="C-terminal effector domain of the bipartite response regulators"/>
    <property type="match status" value="1"/>
</dbReference>
<dbReference type="OrthoDB" id="9779969at2"/>
<dbReference type="EMBL" id="VIWO01000001">
    <property type="protein sequence ID" value="TWF44882.1"/>
    <property type="molecule type" value="Genomic_DNA"/>
</dbReference>
<dbReference type="InterPro" id="IPR011006">
    <property type="entry name" value="CheY-like_superfamily"/>
</dbReference>
<dbReference type="Proteomes" id="UP000320811">
    <property type="component" value="Unassembled WGS sequence"/>
</dbReference>
<evidence type="ECO:0000256" key="2">
    <source>
        <dbReference type="ARBA" id="ARBA00023012"/>
    </source>
</evidence>
<gene>
    <name evidence="8" type="ORF">FHW36_101808</name>
</gene>
<dbReference type="RefSeq" id="WP_145662528.1">
    <property type="nucleotide sequence ID" value="NZ_VIWO01000001.1"/>
</dbReference>
<keyword evidence="1 6" id="KW-0597">Phosphoprotein</keyword>
<feature type="modified residue" description="4-aspartylphosphate" evidence="6">
    <location>
        <position position="61"/>
    </location>
</feature>
<dbReference type="AlphaFoldDB" id="A0A561Q3D6"/>
<reference evidence="8 9" key="1">
    <citation type="submission" date="2019-06" db="EMBL/GenBank/DDBJ databases">
        <title>Sorghum-associated microbial communities from plants grown in Nebraska, USA.</title>
        <authorList>
            <person name="Schachtman D."/>
        </authorList>
    </citation>
    <scope>NUCLEOTIDE SEQUENCE [LARGE SCALE GENOMIC DNA]</scope>
    <source>
        <strain evidence="8 9">1209</strain>
    </source>
</reference>
<dbReference type="Pfam" id="PF00072">
    <property type="entry name" value="Response_reg"/>
    <property type="match status" value="1"/>
</dbReference>
<proteinExistence type="predicted"/>
<dbReference type="InterPro" id="IPR001867">
    <property type="entry name" value="OmpR/PhoB-type_DNA-bd"/>
</dbReference>
<dbReference type="GO" id="GO:0000156">
    <property type="term" value="F:phosphorelay response regulator activity"/>
    <property type="evidence" value="ECO:0007669"/>
    <property type="project" value="TreeGrafter"/>
</dbReference>
<dbReference type="InterPro" id="IPR016032">
    <property type="entry name" value="Sig_transdc_resp-reg_C-effctor"/>
</dbReference>
<evidence type="ECO:0000256" key="5">
    <source>
        <dbReference type="ARBA" id="ARBA00023163"/>
    </source>
</evidence>
<dbReference type="SMART" id="SM00862">
    <property type="entry name" value="Trans_reg_C"/>
    <property type="match status" value="1"/>
</dbReference>
<evidence type="ECO:0000256" key="1">
    <source>
        <dbReference type="ARBA" id="ARBA00022553"/>
    </source>
</evidence>
<dbReference type="Pfam" id="PF00486">
    <property type="entry name" value="Trans_reg_C"/>
    <property type="match status" value="1"/>
</dbReference>
<dbReference type="GO" id="GO:0005829">
    <property type="term" value="C:cytosol"/>
    <property type="evidence" value="ECO:0007669"/>
    <property type="project" value="TreeGrafter"/>
</dbReference>
<evidence type="ECO:0000256" key="3">
    <source>
        <dbReference type="ARBA" id="ARBA00023015"/>
    </source>
</evidence>
<dbReference type="CDD" id="cd00156">
    <property type="entry name" value="REC"/>
    <property type="match status" value="1"/>
</dbReference>
<dbReference type="Gene3D" id="1.10.10.10">
    <property type="entry name" value="Winged helix-like DNA-binding domain superfamily/Winged helix DNA-binding domain"/>
    <property type="match status" value="1"/>
</dbReference>
<dbReference type="PANTHER" id="PTHR48111">
    <property type="entry name" value="REGULATOR OF RPOS"/>
    <property type="match status" value="1"/>
</dbReference>
<protein>
    <submittedName>
        <fullName evidence="8">DNA-binding response OmpR family regulator</fullName>
    </submittedName>
</protein>
<accession>A0A561Q3D6</accession>
<name>A0A561Q3D6_9BACT</name>
<dbReference type="Gene3D" id="3.40.50.2300">
    <property type="match status" value="1"/>
</dbReference>
<keyword evidence="4 8" id="KW-0238">DNA-binding</keyword>
<keyword evidence="3" id="KW-0805">Transcription regulation</keyword>
<evidence type="ECO:0000256" key="4">
    <source>
        <dbReference type="ARBA" id="ARBA00023125"/>
    </source>
</evidence>